<evidence type="ECO:0000313" key="1">
    <source>
        <dbReference type="EMBL" id="TDR85418.1"/>
    </source>
</evidence>
<protein>
    <submittedName>
        <fullName evidence="1">2-dehydro-3-deoxygalactonokinase</fullName>
    </submittedName>
</protein>
<dbReference type="Gene3D" id="3.30.420.310">
    <property type="entry name" value="2-keto-3-deoxy-galactonokinase, C-terminal domain"/>
    <property type="match status" value="1"/>
</dbReference>
<dbReference type="EMBL" id="SNZR01000017">
    <property type="protein sequence ID" value="TDR85418.1"/>
    <property type="molecule type" value="Genomic_DNA"/>
</dbReference>
<dbReference type="Gene3D" id="3.30.420.300">
    <property type="entry name" value="2-keto-3-deoxy-galactonokinase, substrate binding domain"/>
    <property type="match status" value="1"/>
</dbReference>
<name>A0A4R7BJH3_9HYPH</name>
<gene>
    <name evidence="1" type="ORF">EV668_4539</name>
</gene>
<organism evidence="1 2">
    <name type="scientific">Enterovirga rhinocerotis</name>
    <dbReference type="NCBI Taxonomy" id="1339210"/>
    <lineage>
        <taxon>Bacteria</taxon>
        <taxon>Pseudomonadati</taxon>
        <taxon>Pseudomonadota</taxon>
        <taxon>Alphaproteobacteria</taxon>
        <taxon>Hyphomicrobiales</taxon>
        <taxon>Methylobacteriaceae</taxon>
        <taxon>Enterovirga</taxon>
    </lineage>
</organism>
<evidence type="ECO:0000313" key="2">
    <source>
        <dbReference type="Proteomes" id="UP000295122"/>
    </source>
</evidence>
<sequence length="297" mass="30521">MPSAPRFVAVDWGTSRLRAALVEDGRVVGRSDSDEGIGRLRVGEHEAAFARVCGAWLAAEPSLPVALVGMVGSREGWFPAPYASCPAGAAEIAAGALAVDLPHGATGFVVPGLRFDEDGRVDVMRGEETHLLGSAVVDGLVCLPGTHCKWALMTGGRIARFASFMTGEMHALLREHSMIGRPATEPGDPAGFARGLAIGMAAAPGGLLNLLFEARAATVAGAMSPACLGPYLSGLLTGQEITGAFRLFGRPTTVTVVADEPRAALYRDALGSEGIGVTVLGQEPTLLAGIAAILAAR</sequence>
<accession>A0A4R7BJH3</accession>
<dbReference type="Pfam" id="PF05035">
    <property type="entry name" value="DGOK"/>
    <property type="match status" value="1"/>
</dbReference>
<keyword evidence="1" id="KW-0418">Kinase</keyword>
<dbReference type="InterPro" id="IPR007729">
    <property type="entry name" value="DGOK"/>
</dbReference>
<dbReference type="GO" id="GO:0008671">
    <property type="term" value="F:2-dehydro-3-deoxygalactonokinase activity"/>
    <property type="evidence" value="ECO:0007669"/>
    <property type="project" value="InterPro"/>
</dbReference>
<dbReference type="InterPro" id="IPR042258">
    <property type="entry name" value="DGOK_N"/>
</dbReference>
<proteinExistence type="predicted"/>
<dbReference type="InterPro" id="IPR042257">
    <property type="entry name" value="DGOK_C"/>
</dbReference>
<keyword evidence="1" id="KW-0808">Transferase</keyword>
<dbReference type="AlphaFoldDB" id="A0A4R7BJH3"/>
<comment type="caution">
    <text evidence="1">The sequence shown here is derived from an EMBL/GenBank/DDBJ whole genome shotgun (WGS) entry which is preliminary data.</text>
</comment>
<dbReference type="RefSeq" id="WP_166652601.1">
    <property type="nucleotide sequence ID" value="NZ_SNZR01000017.1"/>
</dbReference>
<reference evidence="1 2" key="1">
    <citation type="submission" date="2019-03" db="EMBL/GenBank/DDBJ databases">
        <title>Genomic Encyclopedia of Type Strains, Phase IV (KMG-IV): sequencing the most valuable type-strain genomes for metagenomic binning, comparative biology and taxonomic classification.</title>
        <authorList>
            <person name="Goeker M."/>
        </authorList>
    </citation>
    <scope>NUCLEOTIDE SEQUENCE [LARGE SCALE GENOMIC DNA]</scope>
    <source>
        <strain evidence="1 2">DSM 25903</strain>
    </source>
</reference>
<dbReference type="GO" id="GO:0034194">
    <property type="term" value="P:D-galactonate catabolic process"/>
    <property type="evidence" value="ECO:0007669"/>
    <property type="project" value="InterPro"/>
</dbReference>
<keyword evidence="2" id="KW-1185">Reference proteome</keyword>
<dbReference type="Proteomes" id="UP000295122">
    <property type="component" value="Unassembled WGS sequence"/>
</dbReference>